<feature type="domain" description="Tr-type G" evidence="4">
    <location>
        <begin position="124"/>
        <end position="450"/>
    </location>
</feature>
<feature type="region of interest" description="Disordered" evidence="3">
    <location>
        <begin position="78"/>
        <end position="108"/>
    </location>
</feature>
<evidence type="ECO:0000256" key="2">
    <source>
        <dbReference type="ARBA" id="ARBA00023134"/>
    </source>
</evidence>
<accession>A0AAX4H6X5</accession>
<evidence type="ECO:0000313" key="5">
    <source>
        <dbReference type="EMBL" id="WPK23727.1"/>
    </source>
</evidence>
<dbReference type="Gene3D" id="3.30.230.10">
    <property type="match status" value="1"/>
</dbReference>
<dbReference type="InterPro" id="IPR009000">
    <property type="entry name" value="Transl_B-barrel_sf"/>
</dbReference>
<dbReference type="InterPro" id="IPR005517">
    <property type="entry name" value="Transl_elong_EFG/EF2_IV"/>
</dbReference>
<evidence type="ECO:0000256" key="1">
    <source>
        <dbReference type="ARBA" id="ARBA00022741"/>
    </source>
</evidence>
<proteinExistence type="predicted"/>
<dbReference type="AlphaFoldDB" id="A0AAX4H6X5"/>
<dbReference type="SUPFAM" id="SSF54211">
    <property type="entry name" value="Ribosomal protein S5 domain 2-like"/>
    <property type="match status" value="1"/>
</dbReference>
<organism evidence="5 6">
    <name type="scientific">Australozyma saopauloensis</name>
    <dbReference type="NCBI Taxonomy" id="291208"/>
    <lineage>
        <taxon>Eukaryota</taxon>
        <taxon>Fungi</taxon>
        <taxon>Dikarya</taxon>
        <taxon>Ascomycota</taxon>
        <taxon>Saccharomycotina</taxon>
        <taxon>Pichiomycetes</taxon>
        <taxon>Metschnikowiaceae</taxon>
        <taxon>Australozyma</taxon>
    </lineage>
</organism>
<sequence>MDSDDQYDEFGNFLGDAAGSESDLSSQHSDGENDLENPIIDDGMDSDEDEKPHNGTLTRAADLIGSFESAEIIQVDPTNTGLDQPVIKPSAQANSHESKGDEDDLPQTPYSTKYLVELCKTQPERIRNIAVVGGLHVGKSSLVDLLAKDIYPDLGADKSSENSIGKLRFLNSHSAEFTRGITIRSMPLSLLLLDLRHRSHPVTFIDCPGHPDFSDEFEAALDVVEGAILVLDSLEGFTGRDKRILSEVLKKDLPFVVVLNKLDRLLIELRFPPRDTYLKLKQTLDEINSFVTDSEFSLSYSHNKLVSPMKNNVVFASCSLGFSFTLSTWSFLYENNGKLLNVDRTQFEKLLWGNVALQEGKFFKPVTVETPNTFETLILDPIYKLVSRCFDNESSDDSLAELLWENYKLSLPKSAYKQSPKLLINSVFTALMPTLVDFIQAIVSTVSSPSDSDSLSRKCPQILSENNGFVGEVFAVRIATGSEGYKCLTRIILGSIKAGDKIFLKSEDTPDSIATISEVCLPCGRFSNRIDEATTGMIVVLSGLGDSISKSASLFGQTIPEEHQIPFNRSRNGEKSIYKVAVECENPAELPRLIKGLQTLSKVYLGALIKLEDSGEYTVLGLGQLFLDCFLEDLRRITDDSLIIKVSDAMVRFSETCDERSVTKLSAYSASKQNNLSIIAEPVQDRVLSKSIETGRVNLSQSARELSKLLRNDFKWDALAARSLWGLGPKGLQLPSLLLNDSLEGQTDKALLELAKNSIIAGFESGVNEGPLCGEAIRDTKFKILDATLNNAAATSSSQIIPMSRNAVHIGLLTAGPRLLEPIYKVFTTCFSHTVPAIMELLDKRRGWVVHERPIGGTQFCEVEGYVPVIDSIGLDVDMRMATMGMGSCVMEFFRWDVVPGDPLDKDCELPAMKPVPRASLARDFVMKTRKRKGLTGEPNLQKYIDPELFAQLQESGIVL</sequence>
<dbReference type="Pfam" id="PF00679">
    <property type="entry name" value="EFG_C"/>
    <property type="match status" value="1"/>
</dbReference>
<dbReference type="PROSITE" id="PS51722">
    <property type="entry name" value="G_TR_2"/>
    <property type="match status" value="1"/>
</dbReference>
<dbReference type="GeneID" id="88172040"/>
<reference evidence="5 6" key="1">
    <citation type="submission" date="2023-10" db="EMBL/GenBank/DDBJ databases">
        <title>Draft Genome Sequence of Candida saopaulonensis from a very Premature Infant with Sepsis.</title>
        <authorList>
            <person name="Ning Y."/>
            <person name="Dai R."/>
            <person name="Xiao M."/>
            <person name="Xu Y."/>
            <person name="Yan Q."/>
            <person name="Zhang L."/>
        </authorList>
    </citation>
    <scope>NUCLEOTIDE SEQUENCE [LARGE SCALE GENOMIC DNA]</scope>
    <source>
        <strain evidence="5 6">19XY460</strain>
    </source>
</reference>
<dbReference type="InterPro" id="IPR000795">
    <property type="entry name" value="T_Tr_GTP-bd_dom"/>
</dbReference>
<dbReference type="FunFam" id="3.30.70.870:FF:000002">
    <property type="entry name" value="Translation elongation factor 2"/>
    <property type="match status" value="1"/>
</dbReference>
<dbReference type="InterPro" id="IPR027417">
    <property type="entry name" value="P-loop_NTPase"/>
</dbReference>
<dbReference type="GO" id="GO:0030623">
    <property type="term" value="F:U5 snRNA binding"/>
    <property type="evidence" value="ECO:0007669"/>
    <property type="project" value="TreeGrafter"/>
</dbReference>
<dbReference type="KEGG" id="asau:88172040"/>
<dbReference type="SUPFAM" id="SSF52540">
    <property type="entry name" value="P-loop containing nucleoside triphosphate hydrolases"/>
    <property type="match status" value="1"/>
</dbReference>
<dbReference type="GO" id="GO:0071007">
    <property type="term" value="C:U2-type catalytic step 2 spliceosome"/>
    <property type="evidence" value="ECO:0007669"/>
    <property type="project" value="TreeGrafter"/>
</dbReference>
<dbReference type="PANTHER" id="PTHR42908:SF6">
    <property type="entry name" value="116 KDA U5 SMALL NUCLEAR RIBONUCLEOPROTEIN COMPONENT"/>
    <property type="match status" value="1"/>
</dbReference>
<dbReference type="RefSeq" id="XP_062876113.1">
    <property type="nucleotide sequence ID" value="XM_063020043.1"/>
</dbReference>
<dbReference type="Gene3D" id="3.40.50.300">
    <property type="entry name" value="P-loop containing nucleotide triphosphate hydrolases"/>
    <property type="match status" value="1"/>
</dbReference>
<dbReference type="SUPFAM" id="SSF50447">
    <property type="entry name" value="Translation proteins"/>
    <property type="match status" value="1"/>
</dbReference>
<gene>
    <name evidence="5" type="ORF">PUMCH_000972</name>
</gene>
<protein>
    <recommendedName>
        <fullName evidence="4">Tr-type G domain-containing protein</fullName>
    </recommendedName>
</protein>
<dbReference type="InterPro" id="IPR035647">
    <property type="entry name" value="EFG_III/V"/>
</dbReference>
<dbReference type="Gene3D" id="3.30.70.240">
    <property type="match status" value="1"/>
</dbReference>
<keyword evidence="1" id="KW-0547">Nucleotide-binding</keyword>
<evidence type="ECO:0000256" key="3">
    <source>
        <dbReference type="SAM" id="MobiDB-lite"/>
    </source>
</evidence>
<dbReference type="GO" id="GO:0000398">
    <property type="term" value="P:mRNA splicing, via spliceosome"/>
    <property type="evidence" value="ECO:0007669"/>
    <property type="project" value="TreeGrafter"/>
</dbReference>
<dbReference type="InterPro" id="IPR014721">
    <property type="entry name" value="Ribsml_uS5_D2-typ_fold_subgr"/>
</dbReference>
<dbReference type="GO" id="GO:0005525">
    <property type="term" value="F:GTP binding"/>
    <property type="evidence" value="ECO:0007669"/>
    <property type="project" value="UniProtKB-KW"/>
</dbReference>
<dbReference type="Pfam" id="PF03764">
    <property type="entry name" value="EFG_IV"/>
    <property type="match status" value="1"/>
</dbReference>
<name>A0AAX4H6X5_9ASCO</name>
<feature type="region of interest" description="Disordered" evidence="3">
    <location>
        <begin position="1"/>
        <end position="60"/>
    </location>
</feature>
<dbReference type="SUPFAM" id="SSF54980">
    <property type="entry name" value="EF-G C-terminal domain-like"/>
    <property type="match status" value="2"/>
</dbReference>
<dbReference type="InterPro" id="IPR020568">
    <property type="entry name" value="Ribosomal_Su5_D2-typ_SF"/>
</dbReference>
<evidence type="ECO:0000313" key="6">
    <source>
        <dbReference type="Proteomes" id="UP001338582"/>
    </source>
</evidence>
<evidence type="ECO:0000259" key="4">
    <source>
        <dbReference type="PROSITE" id="PS51722"/>
    </source>
</evidence>
<dbReference type="SMART" id="SM00838">
    <property type="entry name" value="EFG_C"/>
    <property type="match status" value="1"/>
</dbReference>
<dbReference type="Pfam" id="PF00009">
    <property type="entry name" value="GTP_EFTU"/>
    <property type="match status" value="1"/>
</dbReference>
<dbReference type="InterPro" id="IPR000640">
    <property type="entry name" value="EFG_V-like"/>
</dbReference>
<keyword evidence="6" id="KW-1185">Reference proteome</keyword>
<dbReference type="PANTHER" id="PTHR42908">
    <property type="entry name" value="TRANSLATION ELONGATION FACTOR-RELATED"/>
    <property type="match status" value="1"/>
</dbReference>
<dbReference type="GO" id="GO:0005829">
    <property type="term" value="C:cytosol"/>
    <property type="evidence" value="ECO:0007669"/>
    <property type="project" value="TreeGrafter"/>
</dbReference>
<dbReference type="Gene3D" id="3.30.70.870">
    <property type="entry name" value="Elongation Factor G (Translational Gtpase), domain 3"/>
    <property type="match status" value="1"/>
</dbReference>
<keyword evidence="2" id="KW-0342">GTP-binding</keyword>
<dbReference type="EMBL" id="CP138894">
    <property type="protein sequence ID" value="WPK23727.1"/>
    <property type="molecule type" value="Genomic_DNA"/>
</dbReference>
<dbReference type="SMART" id="SM00889">
    <property type="entry name" value="EFG_IV"/>
    <property type="match status" value="1"/>
</dbReference>
<dbReference type="Gene3D" id="2.40.30.10">
    <property type="entry name" value="Translation factors"/>
    <property type="match status" value="1"/>
</dbReference>
<dbReference type="Proteomes" id="UP001338582">
    <property type="component" value="Chromosome 1"/>
</dbReference>
<dbReference type="GO" id="GO:0003924">
    <property type="term" value="F:GTPase activity"/>
    <property type="evidence" value="ECO:0007669"/>
    <property type="project" value="InterPro"/>
</dbReference>
<dbReference type="PRINTS" id="PR00315">
    <property type="entry name" value="ELONGATNFCT"/>
</dbReference>
<dbReference type="GO" id="GO:0046540">
    <property type="term" value="C:U4/U6 x U5 tri-snRNP complex"/>
    <property type="evidence" value="ECO:0007669"/>
    <property type="project" value="TreeGrafter"/>
</dbReference>